<name>A0A241XSX7_PSEAI</name>
<accession>A0A241XSX7</accession>
<evidence type="ECO:0000313" key="2">
    <source>
        <dbReference type="Proteomes" id="UP000194857"/>
    </source>
</evidence>
<dbReference type="RefSeq" id="WP_065327503.1">
    <property type="nucleotide sequence ID" value="NZ_NFFZ01000004.1"/>
</dbReference>
<organism evidence="1 2">
    <name type="scientific">Pseudomonas aeruginosa</name>
    <dbReference type="NCBI Taxonomy" id="287"/>
    <lineage>
        <taxon>Bacteria</taxon>
        <taxon>Pseudomonadati</taxon>
        <taxon>Pseudomonadota</taxon>
        <taxon>Gammaproteobacteria</taxon>
        <taxon>Pseudomonadales</taxon>
        <taxon>Pseudomonadaceae</taxon>
        <taxon>Pseudomonas</taxon>
    </lineage>
</organism>
<sequence>MDAALRWTPQSPCPLAKNDWVLEKNIQHPQIGKVEDCYWDGSSQEWVMDIALYGPEGNFIGRSSPAMGGPEYLEPAVPVAYWERIEEPTFPLRRDTTGFRDWRDGTVKIDFRTE</sequence>
<proteinExistence type="predicted"/>
<dbReference type="EMBL" id="NFFZ01000004">
    <property type="protein sequence ID" value="OTI63188.1"/>
    <property type="molecule type" value="Genomic_DNA"/>
</dbReference>
<gene>
    <name evidence="1" type="ORF">CAZ10_10155</name>
</gene>
<dbReference type="AlphaFoldDB" id="A0A241XSX7"/>
<comment type="caution">
    <text evidence="1">The sequence shown here is derived from an EMBL/GenBank/DDBJ whole genome shotgun (WGS) entry which is preliminary data.</text>
</comment>
<evidence type="ECO:0000313" key="1">
    <source>
        <dbReference type="EMBL" id="OTI63188.1"/>
    </source>
</evidence>
<reference evidence="1 2" key="1">
    <citation type="submission" date="2017-05" db="EMBL/GenBank/DDBJ databases">
        <authorList>
            <person name="Song R."/>
            <person name="Chenine A.L."/>
            <person name="Ruprecht R.M."/>
        </authorList>
    </citation>
    <scope>NUCLEOTIDE SEQUENCE [LARGE SCALE GENOMIC DNA]</scope>
    <source>
        <strain evidence="1 2">S567_C10_BS</strain>
    </source>
</reference>
<dbReference type="Proteomes" id="UP000194857">
    <property type="component" value="Unassembled WGS sequence"/>
</dbReference>
<protein>
    <submittedName>
        <fullName evidence="1">Uncharacterized protein</fullName>
    </submittedName>
</protein>